<proteinExistence type="inferred from homology"/>
<evidence type="ECO:0000256" key="2">
    <source>
        <dbReference type="ARBA" id="ARBA00022821"/>
    </source>
</evidence>
<dbReference type="Pfam" id="PF23247">
    <property type="entry name" value="LRR_RPS2"/>
    <property type="match status" value="1"/>
</dbReference>
<dbReference type="PANTHER" id="PTHR33463">
    <property type="entry name" value="NB-ARC DOMAIN-CONTAINING PROTEIN-RELATED"/>
    <property type="match status" value="1"/>
</dbReference>
<feature type="domain" description="AAA+ ATPase" evidence="3">
    <location>
        <begin position="54"/>
        <end position="237"/>
    </location>
</feature>
<evidence type="ECO:0000313" key="4">
    <source>
        <dbReference type="EMBL" id="PKI45277.1"/>
    </source>
</evidence>
<dbReference type="SMART" id="SM00382">
    <property type="entry name" value="AAA"/>
    <property type="match status" value="1"/>
</dbReference>
<dbReference type="InterPro" id="IPR003593">
    <property type="entry name" value="AAA+_ATPase"/>
</dbReference>
<evidence type="ECO:0000313" key="5">
    <source>
        <dbReference type="Proteomes" id="UP000233551"/>
    </source>
</evidence>
<comment type="similarity">
    <text evidence="1">Belongs to the disease resistance NB-LRR family.</text>
</comment>
<accession>A0A2I0IMQ6</accession>
<dbReference type="Gene3D" id="3.80.10.10">
    <property type="entry name" value="Ribonuclease Inhibitor"/>
    <property type="match status" value="1"/>
</dbReference>
<dbReference type="SUPFAM" id="SSF52058">
    <property type="entry name" value="L domain-like"/>
    <property type="match status" value="1"/>
</dbReference>
<comment type="caution">
    <text evidence="4">The sequence shown here is derived from an EMBL/GenBank/DDBJ whole genome shotgun (WGS) entry which is preliminary data.</text>
</comment>
<dbReference type="GO" id="GO:0043531">
    <property type="term" value="F:ADP binding"/>
    <property type="evidence" value="ECO:0007669"/>
    <property type="project" value="InterPro"/>
</dbReference>
<dbReference type="EMBL" id="PGOL01002745">
    <property type="protein sequence ID" value="PKI45277.1"/>
    <property type="molecule type" value="Genomic_DNA"/>
</dbReference>
<dbReference type="SUPFAM" id="SSF52540">
    <property type="entry name" value="P-loop containing nucleoside triphosphate hydrolases"/>
    <property type="match status" value="1"/>
</dbReference>
<dbReference type="GO" id="GO:0006952">
    <property type="term" value="P:defense response"/>
    <property type="evidence" value="ECO:0007669"/>
    <property type="project" value="UniProtKB-KW"/>
</dbReference>
<dbReference type="InterPro" id="IPR032675">
    <property type="entry name" value="LRR_dom_sf"/>
</dbReference>
<reference evidence="4 5" key="1">
    <citation type="submission" date="2017-11" db="EMBL/GenBank/DDBJ databases">
        <title>De-novo sequencing of pomegranate (Punica granatum L.) genome.</title>
        <authorList>
            <person name="Akparov Z."/>
            <person name="Amiraslanov A."/>
            <person name="Hajiyeva S."/>
            <person name="Abbasov M."/>
            <person name="Kaur K."/>
            <person name="Hamwieh A."/>
            <person name="Solovyev V."/>
            <person name="Salamov A."/>
            <person name="Braich B."/>
            <person name="Kosarev P."/>
            <person name="Mahmoud A."/>
            <person name="Hajiyev E."/>
            <person name="Babayeva S."/>
            <person name="Izzatullayeva V."/>
            <person name="Mammadov A."/>
            <person name="Mammadov A."/>
            <person name="Sharifova S."/>
            <person name="Ojaghi J."/>
            <person name="Eynullazada K."/>
            <person name="Bayramov B."/>
            <person name="Abdulazimova A."/>
            <person name="Shahmuradov I."/>
        </authorList>
    </citation>
    <scope>NUCLEOTIDE SEQUENCE [LARGE SCALE GENOMIC DNA]</scope>
    <source>
        <strain evidence="5">cv. AG2017</strain>
        <tissue evidence="4">Leaf</tissue>
    </source>
</reference>
<name>A0A2I0IMQ6_PUNGR</name>
<keyword evidence="2" id="KW-0611">Plant defense</keyword>
<dbReference type="InterPro" id="IPR057135">
    <property type="entry name" value="At4g27190-like_LRR"/>
</dbReference>
<dbReference type="PANTHER" id="PTHR33463:SF204">
    <property type="entry name" value="NB-ARC DOMAIN-CONTAINING PROTEIN"/>
    <property type="match status" value="1"/>
</dbReference>
<evidence type="ECO:0000259" key="3">
    <source>
        <dbReference type="SMART" id="SM00382"/>
    </source>
</evidence>
<organism evidence="4 5">
    <name type="scientific">Punica granatum</name>
    <name type="common">Pomegranate</name>
    <dbReference type="NCBI Taxonomy" id="22663"/>
    <lineage>
        <taxon>Eukaryota</taxon>
        <taxon>Viridiplantae</taxon>
        <taxon>Streptophyta</taxon>
        <taxon>Embryophyta</taxon>
        <taxon>Tracheophyta</taxon>
        <taxon>Spermatophyta</taxon>
        <taxon>Magnoliopsida</taxon>
        <taxon>eudicotyledons</taxon>
        <taxon>Gunneridae</taxon>
        <taxon>Pentapetalae</taxon>
        <taxon>rosids</taxon>
        <taxon>malvids</taxon>
        <taxon>Myrtales</taxon>
        <taxon>Lythraceae</taxon>
        <taxon>Punica</taxon>
    </lineage>
</organism>
<dbReference type="Pfam" id="PF00931">
    <property type="entry name" value="NB-ARC"/>
    <property type="match status" value="1"/>
</dbReference>
<dbReference type="PRINTS" id="PR00364">
    <property type="entry name" value="DISEASERSIST"/>
</dbReference>
<keyword evidence="5" id="KW-1185">Reference proteome</keyword>
<dbReference type="Proteomes" id="UP000233551">
    <property type="component" value="Unassembled WGS sequence"/>
</dbReference>
<evidence type="ECO:0000256" key="1">
    <source>
        <dbReference type="ARBA" id="ARBA00008894"/>
    </source>
</evidence>
<dbReference type="FunFam" id="3.40.50.300:FF:001091">
    <property type="entry name" value="Probable disease resistance protein At1g61300"/>
    <property type="match status" value="1"/>
</dbReference>
<protein>
    <recommendedName>
        <fullName evidence="3">AAA+ ATPase domain-containing protein</fullName>
    </recommendedName>
</protein>
<dbReference type="InterPro" id="IPR027417">
    <property type="entry name" value="P-loop_NTPase"/>
</dbReference>
<dbReference type="Gene3D" id="3.40.50.300">
    <property type="entry name" value="P-loop containing nucleotide triphosphate hydrolases"/>
    <property type="match status" value="1"/>
</dbReference>
<dbReference type="InterPro" id="IPR050905">
    <property type="entry name" value="Plant_NBS-LRR"/>
</dbReference>
<dbReference type="STRING" id="22663.A0A2I0IMQ6"/>
<sequence>MKRATLEEVLCKGRGFTIFNYKRAEPLMVEIPLKPPTGLHSTFQEVWKWVQDERVRCIGLYGMGGVGKTTLLKMIHNEFLKIKHDYNMAAWIVVSNPPNLEKIQKAIFRKLHLPESEWNHTSESDRAGKILSIMKENNFLLFLDDIWVHIDLLELGIPSNNDPHKSKIIFTPRSQEICGLMQADRTKKWTSITKLPLELKNLIKLVFLLVDRTSRIPKGVILSLSSLKVFHWGSPILSTGCIDEGDECNVIEELPSTSEIDEAHLTLSYAGTVTKLLMDCPHLQRCLGELRIAECEEWEPLIIPKSSLRIMEHLNHLSVYRCAYDEISICSTEYGSGETGSSDGSLLAHDYIPGPTSSEESQDCFRNLKKIDIKGCPFLRDMSLLIYHAPNLANLTIEDCPAMQELIGWKVGFCVEGIFSCIIELHLTNLPEFESICWLELPFPLLERLEVKKCPKLERLPLNRGSAWGRSLAIVGEQRWWNRLHWDEQQDKKFFSTKFNGLDEPFDFMKMARDMDRAVELLRSHRSAGRIALL</sequence>
<dbReference type="AlphaFoldDB" id="A0A2I0IMQ6"/>
<gene>
    <name evidence="4" type="ORF">CRG98_034334</name>
</gene>
<dbReference type="InterPro" id="IPR002182">
    <property type="entry name" value="NB-ARC"/>
</dbReference>